<comment type="caution">
    <text evidence="1">The sequence shown here is derived from an EMBL/GenBank/DDBJ whole genome shotgun (WGS) entry which is preliminary data.</text>
</comment>
<sequence>MQSKGLLFAWRKEMLAAMKVFCSIKTLLQQNDQRWRRLLKCFRNTNRMSAQNSVHRDMVNVSSLRIRNPPFKLWRHHPKYIAAVLIFVTDGEGDGFLYALG</sequence>
<keyword evidence="2" id="KW-1185">Reference proteome</keyword>
<dbReference type="Proteomes" id="UP001630127">
    <property type="component" value="Unassembled WGS sequence"/>
</dbReference>
<organism evidence="1 2">
    <name type="scientific">Cinchona calisaya</name>
    <dbReference type="NCBI Taxonomy" id="153742"/>
    <lineage>
        <taxon>Eukaryota</taxon>
        <taxon>Viridiplantae</taxon>
        <taxon>Streptophyta</taxon>
        <taxon>Embryophyta</taxon>
        <taxon>Tracheophyta</taxon>
        <taxon>Spermatophyta</taxon>
        <taxon>Magnoliopsida</taxon>
        <taxon>eudicotyledons</taxon>
        <taxon>Gunneridae</taxon>
        <taxon>Pentapetalae</taxon>
        <taxon>asterids</taxon>
        <taxon>lamiids</taxon>
        <taxon>Gentianales</taxon>
        <taxon>Rubiaceae</taxon>
        <taxon>Cinchonoideae</taxon>
        <taxon>Cinchoneae</taxon>
        <taxon>Cinchona</taxon>
    </lineage>
</organism>
<evidence type="ECO:0000313" key="1">
    <source>
        <dbReference type="EMBL" id="KAL3534320.1"/>
    </source>
</evidence>
<dbReference type="AlphaFoldDB" id="A0ABD3AT12"/>
<name>A0ABD3AT12_9GENT</name>
<gene>
    <name evidence="1" type="ORF">ACH5RR_002781</name>
</gene>
<protein>
    <submittedName>
        <fullName evidence="1">Uncharacterized protein</fullName>
    </submittedName>
</protein>
<accession>A0ABD3AT12</accession>
<proteinExistence type="predicted"/>
<reference evidence="1 2" key="1">
    <citation type="submission" date="2024-11" db="EMBL/GenBank/DDBJ databases">
        <title>A near-complete genome assembly of Cinchona calisaya.</title>
        <authorList>
            <person name="Lian D.C."/>
            <person name="Zhao X.W."/>
            <person name="Wei L."/>
        </authorList>
    </citation>
    <scope>NUCLEOTIDE SEQUENCE [LARGE SCALE GENOMIC DNA]</scope>
    <source>
        <tissue evidence="1">Nenye</tissue>
    </source>
</reference>
<evidence type="ECO:0000313" key="2">
    <source>
        <dbReference type="Proteomes" id="UP001630127"/>
    </source>
</evidence>
<dbReference type="EMBL" id="JBJUIK010000002">
    <property type="protein sequence ID" value="KAL3534320.1"/>
    <property type="molecule type" value="Genomic_DNA"/>
</dbReference>